<evidence type="ECO:0000313" key="1">
    <source>
        <dbReference type="Proteomes" id="UP000887576"/>
    </source>
</evidence>
<organism evidence="1 2">
    <name type="scientific">Panagrolaimus sp. JU765</name>
    <dbReference type="NCBI Taxonomy" id="591449"/>
    <lineage>
        <taxon>Eukaryota</taxon>
        <taxon>Metazoa</taxon>
        <taxon>Ecdysozoa</taxon>
        <taxon>Nematoda</taxon>
        <taxon>Chromadorea</taxon>
        <taxon>Rhabditida</taxon>
        <taxon>Tylenchina</taxon>
        <taxon>Panagrolaimomorpha</taxon>
        <taxon>Panagrolaimoidea</taxon>
        <taxon>Panagrolaimidae</taxon>
        <taxon>Panagrolaimus</taxon>
    </lineage>
</organism>
<dbReference type="WBParaSite" id="JU765_v2.g19075.t1">
    <property type="protein sequence ID" value="JU765_v2.g19075.t1"/>
    <property type="gene ID" value="JU765_v2.g19075"/>
</dbReference>
<sequence length="764" mass="88613">MNVCEEWKLIPMNFCAYGVFSSAVFCFSVLFVLVGYVLKSCKSPFRYRRITEEVPLEQSQEVKRDGPLTKSFVANLVFTLIIIVLPWIYYSAHLESMRNNVVFYIWIASHTIFWLTALITPCFNTHKMSPPVSMIFMYLIPFANVIPVAVFWRYYFTVNPFNTSYFVYGVIELVLSFLSLLLVVCRFTLRDENNLNGRWLRIEKSLRLVAKYIWPQKQFILQLRVFVCVLLLIIGRITNVIYPLYTKWILDALTRGEFCYELIVVSALVKFLQGSAMGGFLNTLRSQLWIPVSQYTTIRIQCDMFYHLHMLSLRWHMSRKTGEIIRIMDRGTKSIQTLLMYIVFNVAPTIIDIFIATTFFFIAYNFYFGILISVTMVIYLVATISITEWRTQYRRDMNTAENHWQFIGVDSLLNSETVKQFCAERIEYERYKEAIHEFQKSEYKNSSSLNFLNFFQNLIIGISMTLGCVLIGYFITRPNSIYTPGDYIMFTTYLLQLYAPLNFFGTLYRTIQNAFVDMENMFDFMKEKAEIFDVPDAECVPPMPFTIKFERICFSYNPEQPILKSVNFMAQPGETIGIVGATGAGKTTLIRLLFRLSNIGIVPQDVVLFNDTITYNIRYGKPSATMDEIVDAAKDAQIHDFIMNLPNQYDTVVGERGLKLSGGERQRMAIARVLLKNPPILLLDEATSALDSITESKVQDQFFINTKKKIAFIVAHRLSTVRHAGKIIVLKDGEVVEYGTHEKLMDLKGEYHRLWSMQYARHAQ</sequence>
<proteinExistence type="predicted"/>
<name>A0AC34QT72_9BILA</name>
<dbReference type="Proteomes" id="UP000887576">
    <property type="component" value="Unplaced"/>
</dbReference>
<evidence type="ECO:0000313" key="2">
    <source>
        <dbReference type="WBParaSite" id="JU765_v2.g19075.t1"/>
    </source>
</evidence>
<protein>
    <submittedName>
        <fullName evidence="2">Uncharacterized protein</fullName>
    </submittedName>
</protein>
<reference evidence="2" key="1">
    <citation type="submission" date="2022-11" db="UniProtKB">
        <authorList>
            <consortium name="WormBaseParasite"/>
        </authorList>
    </citation>
    <scope>IDENTIFICATION</scope>
</reference>
<accession>A0AC34QT72</accession>